<name>A0AAV5T912_9BILA</name>
<dbReference type="AlphaFoldDB" id="A0AAV5T912"/>
<gene>
    <name evidence="2" type="ORF">PENTCL1PPCAC_11005</name>
</gene>
<dbReference type="Proteomes" id="UP001432027">
    <property type="component" value="Unassembled WGS sequence"/>
</dbReference>
<feature type="chain" id="PRO_5043574041" evidence="1">
    <location>
        <begin position="19"/>
        <end position="71"/>
    </location>
</feature>
<sequence>PFLLLFFLIHLLFQQTHLSTGSINGDESIEFRFLLIIKHVRSIIARSPRLIYDIVAIIEVKVGERNRERRI</sequence>
<comment type="caution">
    <text evidence="2">The sequence shown here is derived from an EMBL/GenBank/DDBJ whole genome shotgun (WGS) entry which is preliminary data.</text>
</comment>
<keyword evidence="1" id="KW-0732">Signal</keyword>
<feature type="signal peptide" evidence="1">
    <location>
        <begin position="1"/>
        <end position="18"/>
    </location>
</feature>
<protein>
    <submittedName>
        <fullName evidence="2">Uncharacterized protein</fullName>
    </submittedName>
</protein>
<reference evidence="2" key="1">
    <citation type="submission" date="2023-10" db="EMBL/GenBank/DDBJ databases">
        <title>Genome assembly of Pristionchus species.</title>
        <authorList>
            <person name="Yoshida K."/>
            <person name="Sommer R.J."/>
        </authorList>
    </citation>
    <scope>NUCLEOTIDE SEQUENCE</scope>
    <source>
        <strain evidence="2">RS0144</strain>
    </source>
</reference>
<feature type="non-terminal residue" evidence="2">
    <location>
        <position position="71"/>
    </location>
</feature>
<organism evidence="2 3">
    <name type="scientific">Pristionchus entomophagus</name>
    <dbReference type="NCBI Taxonomy" id="358040"/>
    <lineage>
        <taxon>Eukaryota</taxon>
        <taxon>Metazoa</taxon>
        <taxon>Ecdysozoa</taxon>
        <taxon>Nematoda</taxon>
        <taxon>Chromadorea</taxon>
        <taxon>Rhabditida</taxon>
        <taxon>Rhabditina</taxon>
        <taxon>Diplogasteromorpha</taxon>
        <taxon>Diplogasteroidea</taxon>
        <taxon>Neodiplogasteridae</taxon>
        <taxon>Pristionchus</taxon>
    </lineage>
</organism>
<dbReference type="EMBL" id="BTSX01000003">
    <property type="protein sequence ID" value="GMS88830.1"/>
    <property type="molecule type" value="Genomic_DNA"/>
</dbReference>
<feature type="non-terminal residue" evidence="2">
    <location>
        <position position="1"/>
    </location>
</feature>
<evidence type="ECO:0000256" key="1">
    <source>
        <dbReference type="SAM" id="SignalP"/>
    </source>
</evidence>
<accession>A0AAV5T912</accession>
<evidence type="ECO:0000313" key="3">
    <source>
        <dbReference type="Proteomes" id="UP001432027"/>
    </source>
</evidence>
<evidence type="ECO:0000313" key="2">
    <source>
        <dbReference type="EMBL" id="GMS88830.1"/>
    </source>
</evidence>
<proteinExistence type="predicted"/>
<keyword evidence="3" id="KW-1185">Reference proteome</keyword>